<dbReference type="PANTHER" id="PTHR22916">
    <property type="entry name" value="GLYCOSYLTRANSFERASE"/>
    <property type="match status" value="1"/>
</dbReference>
<gene>
    <name evidence="2" type="ORF">J2Z60_001283</name>
</gene>
<evidence type="ECO:0000259" key="1">
    <source>
        <dbReference type="Pfam" id="PF00535"/>
    </source>
</evidence>
<dbReference type="Pfam" id="PF00535">
    <property type="entry name" value="Glycos_transf_2"/>
    <property type="match status" value="1"/>
</dbReference>
<dbReference type="SUPFAM" id="SSF53448">
    <property type="entry name" value="Nucleotide-diphospho-sugar transferases"/>
    <property type="match status" value="1"/>
</dbReference>
<sequence length="333" mass="38029">MNKLEDKITVIVPAYNSEKTIGKCIASLLNQAYQNFEIIVINDGSKDGTLEELAKFNSDKLTVITQKNSGVSIARNNGIKRTYTPYLAFVDADDYVSPDFLTHLMEGYGIQDVDLSISGVNNVGLTNKKNLTYERQVCSSQQLLADILKSDGVKGYLWNKLWKTKIIKKNNLFLKSEISMAEDLLFTVEYLLHTDKIFISNFSDYNYVYYANSLSNRVSLTYNNPKYKEAFSDFLKVNKEIIELIPEDNKIGRINARACAALIASNYIRRIKKEENNIQNKNLVRELRSFGKKYITDVLGRNTILPLKPRISFIITMCCPNLMSMLDKLRSRS</sequence>
<reference evidence="2 3" key="1">
    <citation type="submission" date="2021-03" db="EMBL/GenBank/DDBJ databases">
        <title>Genomic Encyclopedia of Type Strains, Phase IV (KMG-IV): sequencing the most valuable type-strain genomes for metagenomic binning, comparative biology and taxonomic classification.</title>
        <authorList>
            <person name="Goeker M."/>
        </authorList>
    </citation>
    <scope>NUCLEOTIDE SEQUENCE [LARGE SCALE GENOMIC DNA]</scope>
    <source>
        <strain evidence="2 3">DSM 101872</strain>
    </source>
</reference>
<dbReference type="PANTHER" id="PTHR22916:SF3">
    <property type="entry name" value="UDP-GLCNAC:BETAGAL BETA-1,3-N-ACETYLGLUCOSAMINYLTRANSFERASE-LIKE PROTEIN 1"/>
    <property type="match status" value="1"/>
</dbReference>
<dbReference type="RefSeq" id="WP_209686853.1">
    <property type="nucleotide sequence ID" value="NZ_JAGGLU010000006.1"/>
</dbReference>
<name>A0ABS4MEL5_9LACO</name>
<comment type="caution">
    <text evidence="2">The sequence shown here is derived from an EMBL/GenBank/DDBJ whole genome shotgun (WGS) entry which is preliminary data.</text>
</comment>
<proteinExistence type="predicted"/>
<accession>A0ABS4MEL5</accession>
<keyword evidence="3" id="KW-1185">Reference proteome</keyword>
<dbReference type="InterPro" id="IPR001173">
    <property type="entry name" value="Glyco_trans_2-like"/>
</dbReference>
<dbReference type="Proteomes" id="UP001519292">
    <property type="component" value="Unassembled WGS sequence"/>
</dbReference>
<dbReference type="CDD" id="cd00761">
    <property type="entry name" value="Glyco_tranf_GTA_type"/>
    <property type="match status" value="1"/>
</dbReference>
<dbReference type="InterPro" id="IPR029044">
    <property type="entry name" value="Nucleotide-diphossugar_trans"/>
</dbReference>
<dbReference type="EMBL" id="JAGGLU010000006">
    <property type="protein sequence ID" value="MBP2058106.1"/>
    <property type="molecule type" value="Genomic_DNA"/>
</dbReference>
<protein>
    <submittedName>
        <fullName evidence="2">Glycosyltransferase involved in cell wall biosynthesis</fullName>
    </submittedName>
</protein>
<dbReference type="Gene3D" id="3.90.550.10">
    <property type="entry name" value="Spore Coat Polysaccharide Biosynthesis Protein SpsA, Chain A"/>
    <property type="match status" value="1"/>
</dbReference>
<feature type="domain" description="Glycosyltransferase 2-like" evidence="1">
    <location>
        <begin position="9"/>
        <end position="122"/>
    </location>
</feature>
<evidence type="ECO:0000313" key="3">
    <source>
        <dbReference type="Proteomes" id="UP001519292"/>
    </source>
</evidence>
<evidence type="ECO:0000313" key="2">
    <source>
        <dbReference type="EMBL" id="MBP2058106.1"/>
    </source>
</evidence>
<organism evidence="2 3">
    <name type="scientific">Lactobacillus colini</name>
    <dbReference type="NCBI Taxonomy" id="1819254"/>
    <lineage>
        <taxon>Bacteria</taxon>
        <taxon>Bacillati</taxon>
        <taxon>Bacillota</taxon>
        <taxon>Bacilli</taxon>
        <taxon>Lactobacillales</taxon>
        <taxon>Lactobacillaceae</taxon>
        <taxon>Lactobacillus</taxon>
    </lineage>
</organism>